<dbReference type="InterPro" id="IPR000432">
    <property type="entry name" value="DNA_mismatch_repair_MutS_C"/>
</dbReference>
<dbReference type="InterPro" id="IPR007861">
    <property type="entry name" value="DNA_mismatch_repair_MutS_clamp"/>
</dbReference>
<evidence type="ECO:0000256" key="9">
    <source>
        <dbReference type="HAMAP-Rule" id="MF_00096"/>
    </source>
</evidence>
<dbReference type="Gene3D" id="1.10.1420.10">
    <property type="match status" value="2"/>
</dbReference>
<comment type="function">
    <text evidence="8 9">This protein is involved in the repair of mismatches in DNA. It is possible that it carries out the mismatch recognition step. This protein has a weak ATPase activity.</text>
</comment>
<dbReference type="GO" id="GO:0005829">
    <property type="term" value="C:cytosol"/>
    <property type="evidence" value="ECO:0007669"/>
    <property type="project" value="TreeGrafter"/>
</dbReference>
<dbReference type="FunFam" id="1.10.1420.10:FF:000007">
    <property type="entry name" value="DNA mismatch repair protein MutS"/>
    <property type="match status" value="1"/>
</dbReference>
<evidence type="ECO:0000256" key="1">
    <source>
        <dbReference type="ARBA" id="ARBA00006271"/>
    </source>
</evidence>
<keyword evidence="7 9" id="KW-0234">DNA repair</keyword>
<protein>
    <recommendedName>
        <fullName evidence="2 9">DNA mismatch repair protein MutS</fullName>
    </recommendedName>
</protein>
<dbReference type="GO" id="GO:0030983">
    <property type="term" value="F:mismatched DNA binding"/>
    <property type="evidence" value="ECO:0007669"/>
    <property type="project" value="InterPro"/>
</dbReference>
<dbReference type="InterPro" id="IPR016151">
    <property type="entry name" value="DNA_mismatch_repair_MutS_N"/>
</dbReference>
<feature type="binding site" evidence="9">
    <location>
        <begin position="609"/>
        <end position="616"/>
    </location>
    <ligand>
        <name>ATP</name>
        <dbReference type="ChEBI" id="CHEBI:30616"/>
    </ligand>
</feature>
<dbReference type="Pfam" id="PF05188">
    <property type="entry name" value="MutS_II"/>
    <property type="match status" value="1"/>
</dbReference>
<dbReference type="SUPFAM" id="SSF52540">
    <property type="entry name" value="P-loop containing nucleoside triphosphate hydrolases"/>
    <property type="match status" value="1"/>
</dbReference>
<dbReference type="HAMAP" id="MF_00096">
    <property type="entry name" value="MutS"/>
    <property type="match status" value="1"/>
</dbReference>
<dbReference type="InterPro" id="IPR036187">
    <property type="entry name" value="DNA_mismatch_repair_MutS_sf"/>
</dbReference>
<dbReference type="NCBIfam" id="TIGR01070">
    <property type="entry name" value="mutS1"/>
    <property type="match status" value="1"/>
</dbReference>
<evidence type="ECO:0000256" key="7">
    <source>
        <dbReference type="ARBA" id="ARBA00023204"/>
    </source>
</evidence>
<dbReference type="Pfam" id="PF01624">
    <property type="entry name" value="MutS_I"/>
    <property type="match status" value="1"/>
</dbReference>
<dbReference type="InterPro" id="IPR007695">
    <property type="entry name" value="DNA_mismatch_repair_MutS-lik_N"/>
</dbReference>
<evidence type="ECO:0000256" key="6">
    <source>
        <dbReference type="ARBA" id="ARBA00023125"/>
    </source>
</evidence>
<dbReference type="GO" id="GO:0140664">
    <property type="term" value="F:ATP-dependent DNA damage sensor activity"/>
    <property type="evidence" value="ECO:0007669"/>
    <property type="project" value="InterPro"/>
</dbReference>
<dbReference type="GO" id="GO:0005524">
    <property type="term" value="F:ATP binding"/>
    <property type="evidence" value="ECO:0007669"/>
    <property type="project" value="UniProtKB-UniRule"/>
</dbReference>
<keyword evidence="4 9" id="KW-0227">DNA damage</keyword>
<dbReference type="Gene3D" id="3.30.420.110">
    <property type="entry name" value="MutS, connector domain"/>
    <property type="match status" value="1"/>
</dbReference>
<dbReference type="AlphaFoldDB" id="A0A1H9K6W3"/>
<gene>
    <name evidence="9" type="primary">mutS</name>
    <name evidence="12" type="ORF">SAMN05421767_1129</name>
</gene>
<name>A0A1H9K6W3_9LACT</name>
<proteinExistence type="inferred from homology"/>
<dbReference type="InterPro" id="IPR007696">
    <property type="entry name" value="DNA_mismatch_repair_MutS_core"/>
</dbReference>
<dbReference type="NCBIfam" id="NF003810">
    <property type="entry name" value="PRK05399.1"/>
    <property type="match status" value="1"/>
</dbReference>
<dbReference type="STRING" id="137733.SAMN05421767_1129"/>
<evidence type="ECO:0000256" key="5">
    <source>
        <dbReference type="ARBA" id="ARBA00022840"/>
    </source>
</evidence>
<keyword evidence="3 9" id="KW-0547">Nucleotide-binding</keyword>
<keyword evidence="5 9" id="KW-0067">ATP-binding</keyword>
<dbReference type="SUPFAM" id="SSF55271">
    <property type="entry name" value="DNA repair protein MutS, domain I"/>
    <property type="match status" value="1"/>
</dbReference>
<evidence type="ECO:0000259" key="11">
    <source>
        <dbReference type="PROSITE" id="PS00486"/>
    </source>
</evidence>
<evidence type="ECO:0000313" key="12">
    <source>
        <dbReference type="EMBL" id="SEQ94890.1"/>
    </source>
</evidence>
<dbReference type="OrthoDB" id="9802448at2"/>
<dbReference type="InterPro" id="IPR036678">
    <property type="entry name" value="MutS_con_dom_sf"/>
</dbReference>
<evidence type="ECO:0000256" key="4">
    <source>
        <dbReference type="ARBA" id="ARBA00022763"/>
    </source>
</evidence>
<dbReference type="PROSITE" id="PS00486">
    <property type="entry name" value="DNA_MISMATCH_REPAIR_2"/>
    <property type="match status" value="1"/>
</dbReference>
<evidence type="ECO:0000256" key="8">
    <source>
        <dbReference type="ARBA" id="ARBA00024647"/>
    </source>
</evidence>
<sequence>MPQKTKHTPMMEQYFSIKKDYPDCLLFYRLGDFYELFYDDALKAAQILEITLTSRNKNAVDPIPMCGVPHHAARDYIRTLVELGHKVAICEQMEDPKQTKGMVKRGVVQVVTPGTFTEFSGQSDNNYLVAVKRVFDGYAVTYVDVCTGELRGTILTSLDALRNEFSSLANREIVVDTDELVEELREVIEYFQLVVSHHQMKDDFSDFVPEDVLAEVATAELVPAFELLLDYLVVTQKRSLSHIQKAEEYHADHSLMMSLEAKRNLELTTTIRAGQKHGSLFWFLDETKTAMGTRQLKKWIEKPLILECDILRRQSLVESLMDNFFERADIGDLLKTVYDLERIVGRVSFGSVNARDLLQLQHSLAQIPQIRALIESLNEPAWEVVLRDMDSLPQLAGLIDCAIDPDAPLSLTEGSLIKKGYSEQLDTYREAMTNGKQWIAQLQQRERDITGIKTLKISYNKVFGYFIEVTKANIQYLDEERYERKQTLANAERYITPELKEKERVILEAEEKSAKLEYDLFIKVREIVKGYTEALQRLAQAVATVDVIQAFAAVSEQYQFTKPVMSFEDRDLQIIDGRHPVVEKVMGRSTYVPNSIQMNEDEHILLITGPNMSGKSTYMRQLALCVILAQMGCFVPASSAKMPIFTKIFTRIGAADDLISGQSTFMVEMLETNHAIRLADQYSLLLFDEIGRGTATYDGMALAEAIITHIHDHIPAKVLFSTHYHELTDLSQKYPGLRNVHVGAVEKDGEVVFLHKIMEGPADKSYGIHVAKLAGMPDSLLANAEEILTRLETMADNHQAEMVAGNEVASQNEVSPAQNVVTPQNEVSQNEASAKNKVASPTVAPMQNEAASQTVATAQNMVAETSKATAHISPREPQDEIAQLDLFTDIAPVLAIDPQQQSVIEQLQTTNISNMTPLQVMLLVSQWQEELKGSR</sequence>
<feature type="domain" description="DNA mismatch repair proteins mutS family" evidence="11">
    <location>
        <begin position="683"/>
        <end position="699"/>
    </location>
</feature>
<evidence type="ECO:0000313" key="13">
    <source>
        <dbReference type="Proteomes" id="UP000198556"/>
    </source>
</evidence>
<evidence type="ECO:0000256" key="10">
    <source>
        <dbReference type="RuleBase" id="RU003756"/>
    </source>
</evidence>
<dbReference type="InterPro" id="IPR007860">
    <property type="entry name" value="DNA_mmatch_repair_MutS_con_dom"/>
</dbReference>
<dbReference type="Proteomes" id="UP000198556">
    <property type="component" value="Unassembled WGS sequence"/>
</dbReference>
<dbReference type="InterPro" id="IPR005748">
    <property type="entry name" value="DNA_mismatch_repair_MutS"/>
</dbReference>
<dbReference type="Pfam" id="PF05190">
    <property type="entry name" value="MutS_IV"/>
    <property type="match status" value="1"/>
</dbReference>
<dbReference type="FunFam" id="3.40.50.300:FF:000870">
    <property type="entry name" value="MutS protein homolog 4"/>
    <property type="match status" value="1"/>
</dbReference>
<dbReference type="Pfam" id="PF05192">
    <property type="entry name" value="MutS_III"/>
    <property type="match status" value="1"/>
</dbReference>
<dbReference type="SUPFAM" id="SSF48334">
    <property type="entry name" value="DNA repair protein MutS, domain III"/>
    <property type="match status" value="1"/>
</dbReference>
<dbReference type="SMART" id="SM00534">
    <property type="entry name" value="MUTSac"/>
    <property type="match status" value="1"/>
</dbReference>
<dbReference type="CDD" id="cd03284">
    <property type="entry name" value="ABC_MutS1"/>
    <property type="match status" value="1"/>
</dbReference>
<keyword evidence="13" id="KW-1185">Reference proteome</keyword>
<dbReference type="FunFam" id="3.40.1170.10:FF:000001">
    <property type="entry name" value="DNA mismatch repair protein MutS"/>
    <property type="match status" value="1"/>
</dbReference>
<dbReference type="SMART" id="SM00533">
    <property type="entry name" value="MUTSd"/>
    <property type="match status" value="1"/>
</dbReference>
<dbReference type="GO" id="GO:0006298">
    <property type="term" value="P:mismatch repair"/>
    <property type="evidence" value="ECO:0007669"/>
    <property type="project" value="UniProtKB-UniRule"/>
</dbReference>
<dbReference type="InterPro" id="IPR027417">
    <property type="entry name" value="P-loop_NTPase"/>
</dbReference>
<dbReference type="GO" id="GO:0003684">
    <property type="term" value="F:damaged DNA binding"/>
    <property type="evidence" value="ECO:0007669"/>
    <property type="project" value="UniProtKB-UniRule"/>
</dbReference>
<dbReference type="RefSeq" id="WP_089746423.1">
    <property type="nucleotide sequence ID" value="NZ_FOGF01000012.1"/>
</dbReference>
<keyword evidence="6 9" id="KW-0238">DNA-binding</keyword>
<dbReference type="Gene3D" id="3.40.50.300">
    <property type="entry name" value="P-loop containing nucleotide triphosphate hydrolases"/>
    <property type="match status" value="1"/>
</dbReference>
<dbReference type="PANTHER" id="PTHR11361">
    <property type="entry name" value="DNA MISMATCH REPAIR PROTEIN MUTS FAMILY MEMBER"/>
    <property type="match status" value="1"/>
</dbReference>
<reference evidence="12 13" key="1">
    <citation type="submission" date="2016-10" db="EMBL/GenBank/DDBJ databases">
        <authorList>
            <person name="de Groot N.N."/>
        </authorList>
    </citation>
    <scope>NUCLEOTIDE SEQUENCE [LARGE SCALE GENOMIC DNA]</scope>
    <source>
        <strain evidence="12 13">DSM 15827</strain>
    </source>
</reference>
<organism evidence="12 13">
    <name type="scientific">Granulicatella balaenopterae</name>
    <dbReference type="NCBI Taxonomy" id="137733"/>
    <lineage>
        <taxon>Bacteria</taxon>
        <taxon>Bacillati</taxon>
        <taxon>Bacillota</taxon>
        <taxon>Bacilli</taxon>
        <taxon>Lactobacillales</taxon>
        <taxon>Carnobacteriaceae</taxon>
        <taxon>Granulicatella</taxon>
    </lineage>
</organism>
<dbReference type="EMBL" id="FOGF01000012">
    <property type="protein sequence ID" value="SEQ94890.1"/>
    <property type="molecule type" value="Genomic_DNA"/>
</dbReference>
<dbReference type="Gene3D" id="3.40.1170.10">
    <property type="entry name" value="DNA repair protein MutS, domain I"/>
    <property type="match status" value="1"/>
</dbReference>
<dbReference type="InterPro" id="IPR045076">
    <property type="entry name" value="MutS"/>
</dbReference>
<comment type="similarity">
    <text evidence="1 9 10">Belongs to the DNA mismatch repair MutS family.</text>
</comment>
<evidence type="ECO:0000256" key="3">
    <source>
        <dbReference type="ARBA" id="ARBA00022741"/>
    </source>
</evidence>
<evidence type="ECO:0000256" key="2">
    <source>
        <dbReference type="ARBA" id="ARBA00021982"/>
    </source>
</evidence>
<dbReference type="SUPFAM" id="SSF53150">
    <property type="entry name" value="DNA repair protein MutS, domain II"/>
    <property type="match status" value="1"/>
</dbReference>
<dbReference type="InterPro" id="IPR017261">
    <property type="entry name" value="DNA_mismatch_repair_MutS/MSH"/>
</dbReference>
<dbReference type="Pfam" id="PF00488">
    <property type="entry name" value="MutS_V"/>
    <property type="match status" value="1"/>
</dbReference>
<dbReference type="PIRSF" id="PIRSF037677">
    <property type="entry name" value="DNA_mis_repair_Msh6"/>
    <property type="match status" value="1"/>
</dbReference>
<dbReference type="PANTHER" id="PTHR11361:SF34">
    <property type="entry name" value="DNA MISMATCH REPAIR PROTEIN MSH1, MITOCHONDRIAL"/>
    <property type="match status" value="1"/>
</dbReference>
<accession>A0A1H9K6W3</accession>